<feature type="domain" description="GH16" evidence="4">
    <location>
        <begin position="21"/>
        <end position="284"/>
    </location>
</feature>
<evidence type="ECO:0000256" key="3">
    <source>
        <dbReference type="SAM" id="SignalP"/>
    </source>
</evidence>
<organism evidence="5 6">
    <name type="scientific">Saccharothrix xinjiangensis</name>
    <dbReference type="NCBI Taxonomy" id="204798"/>
    <lineage>
        <taxon>Bacteria</taxon>
        <taxon>Bacillati</taxon>
        <taxon>Actinomycetota</taxon>
        <taxon>Actinomycetes</taxon>
        <taxon>Pseudonocardiales</taxon>
        <taxon>Pseudonocardiaceae</taxon>
        <taxon>Saccharothrix</taxon>
    </lineage>
</organism>
<dbReference type="SMART" id="SM00458">
    <property type="entry name" value="RICIN"/>
    <property type="match status" value="1"/>
</dbReference>
<evidence type="ECO:0000256" key="2">
    <source>
        <dbReference type="SAM" id="MobiDB-lite"/>
    </source>
</evidence>
<comment type="caution">
    <text evidence="5">The sequence shown here is derived from an EMBL/GenBank/DDBJ whole genome shotgun (WGS) entry which is preliminary data.</text>
</comment>
<dbReference type="CDD" id="cd23451">
    <property type="entry name" value="beta-trefoil_Ricin_laminarinase"/>
    <property type="match status" value="1"/>
</dbReference>
<dbReference type="RefSeq" id="WP_344040613.1">
    <property type="nucleotide sequence ID" value="NZ_BAAAKE010000023.1"/>
</dbReference>
<dbReference type="Pfam" id="PF00652">
    <property type="entry name" value="Ricin_B_lectin"/>
    <property type="match status" value="1"/>
</dbReference>
<dbReference type="PROSITE" id="PS50231">
    <property type="entry name" value="RICIN_B_LECTIN"/>
    <property type="match status" value="1"/>
</dbReference>
<dbReference type="InterPro" id="IPR013320">
    <property type="entry name" value="ConA-like_dom_sf"/>
</dbReference>
<dbReference type="InterPro" id="IPR000757">
    <property type="entry name" value="Beta-glucanase-like"/>
</dbReference>
<name>A0ABV9YAR7_9PSEU</name>
<feature type="compositionally biased region" description="Low complexity" evidence="2">
    <location>
        <begin position="59"/>
        <end position="68"/>
    </location>
</feature>
<dbReference type="PANTHER" id="PTHR10963:SF55">
    <property type="entry name" value="GLYCOSIDE HYDROLASE FAMILY 16 PROTEIN"/>
    <property type="match status" value="1"/>
</dbReference>
<dbReference type="SUPFAM" id="SSF50370">
    <property type="entry name" value="Ricin B-like lectins"/>
    <property type="match status" value="1"/>
</dbReference>
<proteinExistence type="inferred from homology"/>
<keyword evidence="6" id="KW-1185">Reference proteome</keyword>
<feature type="signal peptide" evidence="3">
    <location>
        <begin position="1"/>
        <end position="18"/>
    </location>
</feature>
<accession>A0ABV9YAR7</accession>
<dbReference type="SUPFAM" id="SSF49899">
    <property type="entry name" value="Concanavalin A-like lectins/glucanases"/>
    <property type="match status" value="1"/>
</dbReference>
<dbReference type="InterPro" id="IPR035992">
    <property type="entry name" value="Ricin_B-like_lectins"/>
</dbReference>
<sequence>MRTRVVVSAFALALSAFAVPQGVVAAPSPAAAAPGTMAVTWSDEFNGPAGTRVDGSKWNTETGNNNGNNREHQWYTDSASNAAMDGQGNLVITARKENPGNWNCWYGRCQYTSARINTAGKFTTTYGKVEARMKMPRGKGIWPAFWMLGQDINSGNPWPNSGEIDIMEFLGHDLDTVYGTLHGPGYSGAGGIGAPFNGPNFADGFHTFAIEWSPNSIAWSVDGNVYQRRTPADLNGNQWVFNKPFFVILNLAVGGEWPGYPDASTTFPQQFVIDYVRVSTTDGNQPVGNRITGIGGKCVDVAGANPANGTAVQLYDCNGTTAQQWTRQGDTIRALGKCLDAASGGTADGTLVQLWDCNGSGAQRWAVSGANDIVNIQANKCLDAQNNSSANGTRLHLWTCLGTANQKWRFA</sequence>
<dbReference type="Gene3D" id="2.80.10.50">
    <property type="match status" value="2"/>
</dbReference>
<protein>
    <submittedName>
        <fullName evidence="5">Family 16 glycosylhydrolase</fullName>
    </submittedName>
</protein>
<feature type="region of interest" description="Disordered" evidence="2">
    <location>
        <begin position="49"/>
        <end position="70"/>
    </location>
</feature>
<feature type="chain" id="PRO_5045181100" evidence="3">
    <location>
        <begin position="19"/>
        <end position="411"/>
    </location>
</feature>
<dbReference type="InterPro" id="IPR050546">
    <property type="entry name" value="Glycosyl_Hydrlase_16"/>
</dbReference>
<evidence type="ECO:0000313" key="5">
    <source>
        <dbReference type="EMBL" id="MFC5058712.1"/>
    </source>
</evidence>
<gene>
    <name evidence="5" type="ORF">ACFPFM_33805</name>
</gene>
<dbReference type="Proteomes" id="UP001595833">
    <property type="component" value="Unassembled WGS sequence"/>
</dbReference>
<dbReference type="PANTHER" id="PTHR10963">
    <property type="entry name" value="GLYCOSYL HYDROLASE-RELATED"/>
    <property type="match status" value="1"/>
</dbReference>
<dbReference type="Pfam" id="PF00722">
    <property type="entry name" value="Glyco_hydro_16"/>
    <property type="match status" value="1"/>
</dbReference>
<reference evidence="6" key="1">
    <citation type="journal article" date="2019" name="Int. J. Syst. Evol. Microbiol.">
        <title>The Global Catalogue of Microorganisms (GCM) 10K type strain sequencing project: providing services to taxonomists for standard genome sequencing and annotation.</title>
        <authorList>
            <consortium name="The Broad Institute Genomics Platform"/>
            <consortium name="The Broad Institute Genome Sequencing Center for Infectious Disease"/>
            <person name="Wu L."/>
            <person name="Ma J."/>
        </authorList>
    </citation>
    <scope>NUCLEOTIDE SEQUENCE [LARGE SCALE GENOMIC DNA]</scope>
    <source>
        <strain evidence="6">KCTC 12848</strain>
    </source>
</reference>
<evidence type="ECO:0000313" key="6">
    <source>
        <dbReference type="Proteomes" id="UP001595833"/>
    </source>
</evidence>
<keyword evidence="3" id="KW-0732">Signal</keyword>
<dbReference type="PROSITE" id="PS51762">
    <property type="entry name" value="GH16_2"/>
    <property type="match status" value="1"/>
</dbReference>
<evidence type="ECO:0000256" key="1">
    <source>
        <dbReference type="ARBA" id="ARBA00006865"/>
    </source>
</evidence>
<dbReference type="CDD" id="cd08023">
    <property type="entry name" value="GH16_laminarinase_like"/>
    <property type="match status" value="1"/>
</dbReference>
<dbReference type="InterPro" id="IPR000772">
    <property type="entry name" value="Ricin_B_lectin"/>
</dbReference>
<dbReference type="EMBL" id="JBHSJB010000034">
    <property type="protein sequence ID" value="MFC5058712.1"/>
    <property type="molecule type" value="Genomic_DNA"/>
</dbReference>
<dbReference type="Gene3D" id="2.60.120.200">
    <property type="match status" value="1"/>
</dbReference>
<comment type="similarity">
    <text evidence="1">Belongs to the glycosyl hydrolase 16 family.</text>
</comment>
<evidence type="ECO:0000259" key="4">
    <source>
        <dbReference type="PROSITE" id="PS51762"/>
    </source>
</evidence>